<dbReference type="AlphaFoldDB" id="A0A2S0M9E6"/>
<name>A0A2S0M9E6_MEGEL</name>
<dbReference type="EMBL" id="CP027569">
    <property type="protein sequence ID" value="AVO28088.1"/>
    <property type="molecule type" value="Genomic_DNA"/>
</dbReference>
<evidence type="ECO:0000313" key="1">
    <source>
        <dbReference type="EMBL" id="AVO28088.1"/>
    </source>
</evidence>
<evidence type="ECO:0000313" key="2">
    <source>
        <dbReference type="Proteomes" id="UP000238358"/>
    </source>
</evidence>
<reference evidence="1 2" key="1">
    <citation type="journal article" date="2018" name="Genome Announc.">
        <title>Complete genomes of two Megasphaera elsdenii strains, NCIMB 702410 and ATCC 25940.</title>
        <authorList>
            <person name="Hatmaker E.A."/>
            <person name="O'Dell K."/>
            <person name="Riley L.A."/>
            <person name="Klingeman D.M."/>
            <person name="Guss A.M."/>
        </authorList>
    </citation>
    <scope>NUCLEOTIDE SEQUENCE [LARGE SCALE GENOMIC DNA]</scope>
    <source>
        <strain evidence="1 2">NCIMB702410</strain>
    </source>
</reference>
<accession>A0A2S0M9E6</accession>
<dbReference type="RefSeq" id="WP_027894577.1">
    <property type="nucleotide sequence ID" value="NZ_CP027569.1"/>
</dbReference>
<sequence length="452" mass="50276">MRRLNKHQTQSVVFSSLIGGVNISQAPEQIDTSDLQIAQNYIYSRDSKRLTGRDGLGLLYTMGGNESVRDMWYDVDTNLLLVFTNHNKAYKYVVGQTPEYIGELEGSNDPVCAKFMDKVWIASGGKLQYYDYTQNGQLAVVQDSPTCNIVFQRFSRIAVSMDGTDGFYLSGVGDGTDWAEDTNRADKEQWLDVGYGDSGDIAAIVPLATDIIFIKTNGKIYQLSGDADPNNWQVTEIANNTDIAGTRCAVNIGSSVIFQSIRGLKTLSAVMEYGNIQTSDIGDKFNALLTDGMYEPRFYHLQRHCMILIRPTSDYKYFVAYNYLLGSATTLKFNVPIDSIVETTSTIIVASGGNLYAWDSQYLDDDGKPIEYILKPKATISSEQMLLKSVDTKFTADYAGKAEFIDGSLDVTVPTADRNKFRCNHSTDCLDITVKSNDRFTVDHIILEIADL</sequence>
<dbReference type="Proteomes" id="UP000238358">
    <property type="component" value="Chromosome"/>
</dbReference>
<protein>
    <submittedName>
        <fullName evidence="1">Uncharacterized protein</fullName>
    </submittedName>
</protein>
<organism evidence="1 2">
    <name type="scientific">Megasphaera elsdenii</name>
    <dbReference type="NCBI Taxonomy" id="907"/>
    <lineage>
        <taxon>Bacteria</taxon>
        <taxon>Bacillati</taxon>
        <taxon>Bacillota</taxon>
        <taxon>Negativicutes</taxon>
        <taxon>Veillonellales</taxon>
        <taxon>Veillonellaceae</taxon>
        <taxon>Megasphaera</taxon>
    </lineage>
</organism>
<gene>
    <name evidence="1" type="ORF">C6Y28_10865</name>
</gene>
<proteinExistence type="predicted"/>
<dbReference type="OrthoDB" id="1624559at2"/>